<accession>A0A9P0F826</accession>
<feature type="compositionally biased region" description="Low complexity" evidence="1">
    <location>
        <begin position="17"/>
        <end position="34"/>
    </location>
</feature>
<dbReference type="Proteomes" id="UP001152759">
    <property type="component" value="Chromosome 7"/>
</dbReference>
<feature type="compositionally biased region" description="Basic and acidic residues" evidence="1">
    <location>
        <begin position="376"/>
        <end position="385"/>
    </location>
</feature>
<keyword evidence="3" id="KW-1185">Reference proteome</keyword>
<name>A0A9P0F826_BEMTA</name>
<dbReference type="KEGG" id="btab:109029660"/>
<feature type="compositionally biased region" description="Polar residues" evidence="1">
    <location>
        <begin position="92"/>
        <end position="105"/>
    </location>
</feature>
<organism evidence="2 3">
    <name type="scientific">Bemisia tabaci</name>
    <name type="common">Sweetpotato whitefly</name>
    <name type="synonym">Aleurodes tabaci</name>
    <dbReference type="NCBI Taxonomy" id="7038"/>
    <lineage>
        <taxon>Eukaryota</taxon>
        <taxon>Metazoa</taxon>
        <taxon>Ecdysozoa</taxon>
        <taxon>Arthropoda</taxon>
        <taxon>Hexapoda</taxon>
        <taxon>Insecta</taxon>
        <taxon>Pterygota</taxon>
        <taxon>Neoptera</taxon>
        <taxon>Paraneoptera</taxon>
        <taxon>Hemiptera</taxon>
        <taxon>Sternorrhyncha</taxon>
        <taxon>Aleyrodoidea</taxon>
        <taxon>Aleyrodidae</taxon>
        <taxon>Aleyrodinae</taxon>
        <taxon>Bemisia</taxon>
    </lineage>
</organism>
<feature type="compositionally biased region" description="Basic residues" evidence="1">
    <location>
        <begin position="1"/>
        <end position="16"/>
    </location>
</feature>
<feature type="region of interest" description="Disordered" evidence="1">
    <location>
        <begin position="1"/>
        <end position="54"/>
    </location>
</feature>
<dbReference type="AlphaFoldDB" id="A0A9P0F826"/>
<sequence length="1101" mass="122695">MQRHSHSKFRRSRSKFRSWSSTSSSCSSSNSRSCSPRESDFSDDEESKSLSQNNSFKHFKMSSNSEQPWSLRGPTSSSNLIREKIYTNWQSGLQKSLTPSKVPSNRRTENSRKENKASSDDLRAFLTLKRRMFNLTTHDLNMDSNNLNKITSLRSESSKSSHIQENVIANKPFGHESNEDSIQQKFNDDINASHCAPGPIESMGNLHTLVSETFLSQAINKDLKAETHAWDLYNYKIPKKTVVEKCSMSSKTTTNLSQKQKKVTAQHCHIFNRKPIVSNTTDNSVCNNSTDKSAIGNYGGKNHPKDSKVRTELSCKANLFHLNKKPPSLEKSETFSSSCEHATQKCGRSNGDGRITSKKLCPSLNLAKDSGTHPNSNEKRQSVRAEKNKCMSLMLPKHGISMKRTFKHKIPSPKVSKVEDNLCHKIIQHGPLEQVEQKTKCFIPSLERESNNHKESVAGKKKEVSSVKTLKSLATSVLENNVLPRVSIKRLSSKLIANFGTASSTSPKKPSLTEQLRERSTISIEADFYGSAFSNIKIPKGVTLIKCVVTLERSSSLLLGGEKIAMPKFHNIITKSSSSKADMSAHESSSGTPAVSELSSMKNSTGENLSTGLLYKVEDTYLSNQLNGCNQVSTFPISSEHTVKNCGQTKDNDISFKNKFASSDLSKELVTHADFNGNRQSQSIEITPSLISEDGGNMKSAFVYKIPPIKISKGDSNIWQIFQHQPSDQTAPETDKLLSPPEAEANIHTETDTTDINEVISSREPKLSAILTLDRDDFSRENAEKCSPKLISNFGTTASIENEQSSSEGQSREKSNRELIRELYGSAFSNIKIPIGVTLKRCNVTIQRVSSSLSDKRRVMPEFHNFSTKSSSSKAGESSHCNSSKERAMSEFGNVKRSTHAKSHTKFSQKAEKMHLSKRPGKFKKCEYFPVLSEYSVPKWEKRSRNNEISSDKMFPCLDLSEKPVTDVDLKQTHNNNKKYYTYKIPPIAISKANGNIWKVKQHQPMDSAVSKLGDSLPMPETESNSGKYDAPNSNDVSSKSASKLLSAWGLDEKVVPQEIVEEWALNLTSTLDDLKLLIKLQNPANNLQEDSCTKDKKTET</sequence>
<dbReference type="EMBL" id="OU963868">
    <property type="protein sequence ID" value="CAH0393070.1"/>
    <property type="molecule type" value="Genomic_DNA"/>
</dbReference>
<feature type="region of interest" description="Disordered" evidence="1">
    <location>
        <begin position="92"/>
        <end position="118"/>
    </location>
</feature>
<evidence type="ECO:0000256" key="1">
    <source>
        <dbReference type="SAM" id="MobiDB-lite"/>
    </source>
</evidence>
<evidence type="ECO:0000313" key="2">
    <source>
        <dbReference type="EMBL" id="CAH0393070.1"/>
    </source>
</evidence>
<feature type="region of interest" description="Disordered" evidence="1">
    <location>
        <begin position="1010"/>
        <end position="1037"/>
    </location>
</feature>
<feature type="compositionally biased region" description="Polar residues" evidence="1">
    <location>
        <begin position="1022"/>
        <end position="1037"/>
    </location>
</feature>
<protein>
    <submittedName>
        <fullName evidence="2">Uncharacterized protein</fullName>
    </submittedName>
</protein>
<evidence type="ECO:0000313" key="3">
    <source>
        <dbReference type="Proteomes" id="UP001152759"/>
    </source>
</evidence>
<feature type="region of interest" description="Disordered" evidence="1">
    <location>
        <begin position="364"/>
        <end position="385"/>
    </location>
</feature>
<proteinExistence type="predicted"/>
<reference evidence="2" key="1">
    <citation type="submission" date="2021-12" db="EMBL/GenBank/DDBJ databases">
        <authorList>
            <person name="King R."/>
        </authorList>
    </citation>
    <scope>NUCLEOTIDE SEQUENCE</scope>
</reference>
<feature type="compositionally biased region" description="Basic and acidic residues" evidence="1">
    <location>
        <begin position="106"/>
        <end position="118"/>
    </location>
</feature>
<gene>
    <name evidence="2" type="ORF">BEMITA_LOCUS11515</name>
</gene>
<feature type="region of interest" description="Disordered" evidence="1">
    <location>
        <begin position="580"/>
        <end position="604"/>
    </location>
</feature>